<feature type="region of interest" description="Disordered" evidence="1">
    <location>
        <begin position="342"/>
        <end position="416"/>
    </location>
</feature>
<feature type="compositionally biased region" description="Polar residues" evidence="1">
    <location>
        <begin position="551"/>
        <end position="560"/>
    </location>
</feature>
<feature type="region of interest" description="Disordered" evidence="1">
    <location>
        <begin position="541"/>
        <end position="560"/>
    </location>
</feature>
<dbReference type="EMBL" id="LN714485">
    <property type="protein sequence ID" value="CEL69605.1"/>
    <property type="molecule type" value="Genomic_DNA"/>
</dbReference>
<protein>
    <submittedName>
        <fullName evidence="2">Uncharacterized protein</fullName>
    </submittedName>
</protein>
<proteinExistence type="predicted"/>
<feature type="compositionally biased region" description="Basic and acidic residues" evidence="1">
    <location>
        <begin position="953"/>
        <end position="972"/>
    </location>
</feature>
<dbReference type="AlphaFoldDB" id="A0A0F7UM64"/>
<feature type="region of interest" description="Disordered" evidence="1">
    <location>
        <begin position="655"/>
        <end position="687"/>
    </location>
</feature>
<feature type="compositionally biased region" description="Basic and acidic residues" evidence="1">
    <location>
        <begin position="606"/>
        <end position="626"/>
    </location>
</feature>
<evidence type="ECO:0000313" key="2">
    <source>
        <dbReference type="EMBL" id="CEL69605.1"/>
    </source>
</evidence>
<accession>A0A0F7UM64</accession>
<feature type="compositionally biased region" description="Basic residues" evidence="1">
    <location>
        <begin position="676"/>
        <end position="687"/>
    </location>
</feature>
<organism evidence="2">
    <name type="scientific">Neospora caninum (strain Liverpool)</name>
    <dbReference type="NCBI Taxonomy" id="572307"/>
    <lineage>
        <taxon>Eukaryota</taxon>
        <taxon>Sar</taxon>
        <taxon>Alveolata</taxon>
        <taxon>Apicomplexa</taxon>
        <taxon>Conoidasida</taxon>
        <taxon>Coccidia</taxon>
        <taxon>Eucoccidiorida</taxon>
        <taxon>Eimeriorina</taxon>
        <taxon>Sarcocystidae</taxon>
        <taxon>Neospora</taxon>
    </lineage>
</organism>
<name>A0A0F7UM64_NEOCL</name>
<feature type="region of interest" description="Disordered" evidence="1">
    <location>
        <begin position="218"/>
        <end position="285"/>
    </location>
</feature>
<feature type="compositionally biased region" description="Polar residues" evidence="1">
    <location>
        <begin position="235"/>
        <end position="246"/>
    </location>
</feature>
<reference evidence="2" key="1">
    <citation type="journal article" date="2015" name="PLoS ONE">
        <title>Comprehensive Evaluation of Toxoplasma gondii VEG and Neospora caninum LIV Genomes with Tachyzoite Stage Transcriptome and Proteome Defines Novel Transcript Features.</title>
        <authorList>
            <person name="Ramaprasad A."/>
            <person name="Mourier T."/>
            <person name="Naeem R."/>
            <person name="Malas T.B."/>
            <person name="Moussa E."/>
            <person name="Panigrahi A."/>
            <person name="Vermont S.J."/>
            <person name="Otto T.D."/>
            <person name="Wastling J."/>
            <person name="Pain A."/>
        </authorList>
    </citation>
    <scope>NUCLEOTIDE SEQUENCE</scope>
    <source>
        <strain evidence="2">Liverpool</strain>
    </source>
</reference>
<feature type="region of interest" description="Disordered" evidence="1">
    <location>
        <begin position="156"/>
        <end position="189"/>
    </location>
</feature>
<feature type="region of interest" description="Disordered" evidence="1">
    <location>
        <begin position="719"/>
        <end position="739"/>
    </location>
</feature>
<feature type="compositionally biased region" description="Polar residues" evidence="1">
    <location>
        <begin position="364"/>
        <end position="375"/>
    </location>
</feature>
<feature type="region of interest" description="Disordered" evidence="1">
    <location>
        <begin position="952"/>
        <end position="986"/>
    </location>
</feature>
<evidence type="ECO:0000256" key="1">
    <source>
        <dbReference type="SAM" id="MobiDB-lite"/>
    </source>
</evidence>
<gene>
    <name evidence="2" type="ORF">BN1204_053090</name>
</gene>
<sequence length="1053" mass="112270">MCAPLNAQTPSALLCRGAQRRLRAAEGSRGSRTDHCGIRIGIRSSIPCETGEARQGTDEAKADAPCHAVGPSISTMDVAALDADLLSGRRHCSRLLSAGRRTDRPAQRSRFVSQKPIPRCGTPLRPSSLLSAASPASRLKSRCLAETGSQCQLSGGVDPGVIAQRGPAREGAASENAASNPDGDLHTHARAGLSNTCERGDMEAAAPLATDLLTNFEDQLPESGDGEQESERVAPNSSRASVSSLHGLNRGMRARPRASESLSPPCQRHKGIGSASESLPGACDKEGNRFQAKVRRVTSPHSDHPHGKILRLVPLSRDRARAHGIHPQTLVGCRRVVGSSRNEDTSVFRGRPPFPERRSIPARFTQSPKTGTLITNKRDENSQLHELMNRGSGELGELPPDAFASVNNGKHGKEHSTSGCFHHVLSREHKEGNSLKGTAVAGPRASVDSISSYIDASSDPAGCASTDSGLHDFLYTGFASPDFMAFSGRDERDCPVGGILSTQRLPFTEDLALRQSTVPVDAVGPDELADRTASATASAVGATSSSACDEGNQNAAISNPSAGMTPGVVAAAHAGGSHSLPLRESGKRQRSNIAYSVPPCGSAYDATHEADRVGNSEEVPASEKSRPTSTTRDYVTGPDKQARSLNTSFFVPVAGSSKRAATPRRSDGAALVRADKRSKRHVRQKGTQRFRRCISAARSAAASEIRELRKLLQKIIGNPTAGRETSDNGFQPSTEHKHEQQCLGERVREVIEGQDLQSLFSQSRNRIGGTGFDSLCKGLPLHALARLMSSRSRTIPECTVDMLWESRQQSVSASRSKTSECGTARHAQCSESLASLDARVGVQPEETEIRVDTDPSPGLSGAPGEYACFCPSAVTDFSHSCWPSAAADTCASSVRWYKHLLLVRVQATKAFHGGGAVIAGSLVNFHVGHRRTTPEAANVQCIVTPQSWNHIRKSAEDRSRMASGGGRDKEMVPNKQTQSVMDETPPQLANGIAGQEKIIHKSKEPVILALLKPRVLRVQQEDAGWGSVGGSGWAAVKRGRRWLLLHAGVVPVK</sequence>
<feature type="region of interest" description="Disordered" evidence="1">
    <location>
        <begin position="575"/>
        <end position="643"/>
    </location>
</feature>